<sequence>MAIGAIAAIVVVVGIIIVGAMEYDRRRKRAVFGPEFDILVQQEGSPRAADRELSRRRRAYSQLALRPLGEEERARYTQDWRKVQESFVDDPVTALNDAEALVVRLGRFRGYPGGSHEEFLELLSIPHTSAVAGYRDAVQVRQMTEQQTQPPSTEDMRQAFQKYAALFDDMLAGAVTDNGPQHTQSSDSRKAPTLETGP</sequence>
<accession>A0ABS5KNK3</accession>
<evidence type="ECO:0000313" key="3">
    <source>
        <dbReference type="EMBL" id="MBS2547610.1"/>
    </source>
</evidence>
<feature type="region of interest" description="Disordered" evidence="1">
    <location>
        <begin position="172"/>
        <end position="198"/>
    </location>
</feature>
<protein>
    <recommendedName>
        <fullName evidence="5">Secreted protein</fullName>
    </recommendedName>
</protein>
<dbReference type="EMBL" id="JAAFYZ010000031">
    <property type="protein sequence ID" value="MBS2547610.1"/>
    <property type="molecule type" value="Genomic_DNA"/>
</dbReference>
<keyword evidence="2" id="KW-0472">Membrane</keyword>
<organism evidence="3 4">
    <name type="scientific">Catenulispora pinistramenti</name>
    <dbReference type="NCBI Taxonomy" id="2705254"/>
    <lineage>
        <taxon>Bacteria</taxon>
        <taxon>Bacillati</taxon>
        <taxon>Actinomycetota</taxon>
        <taxon>Actinomycetes</taxon>
        <taxon>Catenulisporales</taxon>
        <taxon>Catenulisporaceae</taxon>
        <taxon>Catenulispora</taxon>
    </lineage>
</organism>
<reference evidence="3 4" key="1">
    <citation type="submission" date="2020-02" db="EMBL/GenBank/DDBJ databases">
        <title>Acidophilic actinobacteria isolated from forest soil.</title>
        <authorList>
            <person name="Golinska P."/>
        </authorList>
    </citation>
    <scope>NUCLEOTIDE SEQUENCE [LARGE SCALE GENOMIC DNA]</scope>
    <source>
        <strain evidence="3 4">NL8</strain>
    </source>
</reference>
<name>A0ABS5KNK3_9ACTN</name>
<evidence type="ECO:0000256" key="1">
    <source>
        <dbReference type="SAM" id="MobiDB-lite"/>
    </source>
</evidence>
<keyword evidence="4" id="KW-1185">Reference proteome</keyword>
<evidence type="ECO:0000256" key="2">
    <source>
        <dbReference type="SAM" id="Phobius"/>
    </source>
</evidence>
<evidence type="ECO:0000313" key="4">
    <source>
        <dbReference type="Proteomes" id="UP000730482"/>
    </source>
</evidence>
<keyword evidence="2" id="KW-1133">Transmembrane helix</keyword>
<comment type="caution">
    <text evidence="3">The sequence shown here is derived from an EMBL/GenBank/DDBJ whole genome shotgun (WGS) entry which is preliminary data.</text>
</comment>
<evidence type="ECO:0008006" key="5">
    <source>
        <dbReference type="Google" id="ProtNLM"/>
    </source>
</evidence>
<proteinExistence type="predicted"/>
<gene>
    <name evidence="3" type="ORF">KGQ19_12075</name>
</gene>
<dbReference type="Proteomes" id="UP000730482">
    <property type="component" value="Unassembled WGS sequence"/>
</dbReference>
<keyword evidence="2" id="KW-0812">Transmembrane</keyword>
<dbReference type="RefSeq" id="WP_212009193.1">
    <property type="nucleotide sequence ID" value="NZ_JAAFYZ010000031.1"/>
</dbReference>
<feature type="transmembrane region" description="Helical" evidence="2">
    <location>
        <begin position="6"/>
        <end position="23"/>
    </location>
</feature>